<evidence type="ECO:0000313" key="3">
    <source>
        <dbReference type="EMBL" id="OHV29684.1"/>
    </source>
</evidence>
<dbReference type="EMBL" id="MBLM01000160">
    <property type="protein sequence ID" value="OHV29684.1"/>
    <property type="molecule type" value="Genomic_DNA"/>
</dbReference>
<dbReference type="InterPro" id="IPR011042">
    <property type="entry name" value="6-blade_b-propeller_TolB-like"/>
</dbReference>
<dbReference type="PANTHER" id="PTHR33546:SF1">
    <property type="entry name" value="LARGE, MULTIFUNCTIONAL SECRETED PROTEIN"/>
    <property type="match status" value="1"/>
</dbReference>
<dbReference type="Proteomes" id="UP000179627">
    <property type="component" value="Unassembled WGS sequence"/>
</dbReference>
<dbReference type="SUPFAM" id="SSF50952">
    <property type="entry name" value="Soluble quinoprotein glucose dehydrogenase"/>
    <property type="match status" value="1"/>
</dbReference>
<gene>
    <name evidence="3" type="ORF">CC117_28830</name>
</gene>
<evidence type="ECO:0000256" key="1">
    <source>
        <dbReference type="SAM" id="SignalP"/>
    </source>
</evidence>
<keyword evidence="1" id="KW-0732">Signal</keyword>
<reference evidence="4" key="1">
    <citation type="submission" date="2016-07" db="EMBL/GenBank/DDBJ databases">
        <title>Sequence Frankia sp. strain CcI1.17.</title>
        <authorList>
            <person name="Ghodhbane-Gtari F."/>
            <person name="Swanson E."/>
            <person name="Gueddou A."/>
            <person name="Morris K."/>
            <person name="Hezbri K."/>
            <person name="Ktari A."/>
            <person name="Nouioui I."/>
            <person name="Abebe-Akele F."/>
            <person name="Simpson S."/>
            <person name="Thomas K."/>
            <person name="Gtari M."/>
            <person name="Tisa L.S."/>
            <person name="Hurst S."/>
        </authorList>
    </citation>
    <scope>NUCLEOTIDE SEQUENCE [LARGE SCALE GENOMIC DNA]</scope>
    <source>
        <strain evidence="4">Cc1.17</strain>
    </source>
</reference>
<dbReference type="Pfam" id="PF22807">
    <property type="entry name" value="TrAA12"/>
    <property type="match status" value="1"/>
</dbReference>
<evidence type="ECO:0000313" key="4">
    <source>
        <dbReference type="Proteomes" id="UP000179627"/>
    </source>
</evidence>
<comment type="caution">
    <text evidence="3">The sequence shown here is derived from an EMBL/GenBank/DDBJ whole genome shotgun (WGS) entry which is preliminary data.</text>
</comment>
<feature type="chain" id="PRO_5039317743" evidence="1">
    <location>
        <begin position="20"/>
        <end position="455"/>
    </location>
</feature>
<dbReference type="Gene3D" id="2.120.10.30">
    <property type="entry name" value="TolB, C-terminal domain"/>
    <property type="match status" value="1"/>
</dbReference>
<name>A0A1S1QBR3_9ACTN</name>
<dbReference type="InterPro" id="IPR011041">
    <property type="entry name" value="Quinoprot_gluc/sorb_DH_b-prop"/>
</dbReference>
<feature type="domain" description="Pyrroloquinoline quinone-dependent pyranose dehydrogenase beta-propeller" evidence="2">
    <location>
        <begin position="71"/>
        <end position="450"/>
    </location>
</feature>
<proteinExistence type="predicted"/>
<keyword evidence="4" id="KW-1185">Reference proteome</keyword>
<dbReference type="InterPro" id="IPR054539">
    <property type="entry name" value="Beta-prop_PDH"/>
</dbReference>
<dbReference type="PROSITE" id="PS51257">
    <property type="entry name" value="PROKAR_LIPOPROTEIN"/>
    <property type="match status" value="1"/>
</dbReference>
<dbReference type="AlphaFoldDB" id="A0A1S1QBR3"/>
<accession>A0A1S1QBR3</accession>
<dbReference type="RefSeq" id="WP_071090324.1">
    <property type="nucleotide sequence ID" value="NZ_MBLM01000160.1"/>
</dbReference>
<organism evidence="3 4">
    <name type="scientific">Parafrankia colletiae</name>
    <dbReference type="NCBI Taxonomy" id="573497"/>
    <lineage>
        <taxon>Bacteria</taxon>
        <taxon>Bacillati</taxon>
        <taxon>Actinomycetota</taxon>
        <taxon>Actinomycetes</taxon>
        <taxon>Frankiales</taxon>
        <taxon>Frankiaceae</taxon>
        <taxon>Parafrankia</taxon>
    </lineage>
</organism>
<evidence type="ECO:0000259" key="2">
    <source>
        <dbReference type="Pfam" id="PF22807"/>
    </source>
</evidence>
<sequence length="455" mass="46947">MTIGRLPLLAVAVAFLVAACGSDSPPPAPITGSEVGVAAPSAAASGLVPVTLAIPAGMDAAPLNTQRQALVPPGWTLSVFARVPSARHAAWAPDGTLLVSVPENGTVTRLEPDGRGTATVSALLTGLNQPHGLAFADSTLYVAQSDRVDAYTYAEGQATNPRPVVTDLPNARSPDLRGRYAHALKSVAVGQDGSVYVSVGSTGNISVDDLTATPPRASILRVPPGGGPPEPFAVGVRNGTALAVAPDGAVWTAVNNRDNIPFPYDRPYGDDSGSAQGRVIDEYVRDHPVEPFAKLAPGRNLGWPYCNPDADVDPGVRGSRQDFSDVPFARDVQLNPDGQLLDCAALPPVEQALPGHSAPLGLSFVDGDLPGDYASGALVGVHGSWNASPPRAPEVSFFPWRDGDLGGQQTLLGGFQAADGSRWGRPVAAIAGPDRAVYITDDAAGAVYRLTPPAR</sequence>
<protein>
    <submittedName>
        <fullName evidence="3">Gluconolaconase</fullName>
    </submittedName>
</protein>
<dbReference type="OrthoDB" id="9770043at2"/>
<feature type="signal peptide" evidence="1">
    <location>
        <begin position="1"/>
        <end position="19"/>
    </location>
</feature>
<dbReference type="PANTHER" id="PTHR33546">
    <property type="entry name" value="LARGE, MULTIFUNCTIONAL SECRETED PROTEIN-RELATED"/>
    <property type="match status" value="1"/>
</dbReference>